<dbReference type="SUPFAM" id="SSF55961">
    <property type="entry name" value="Bet v1-like"/>
    <property type="match status" value="1"/>
</dbReference>
<comment type="similarity">
    <text evidence="1">Belongs to the AHA1 family.</text>
</comment>
<organism evidence="3 4">
    <name type="scientific">Arthrobacter agilis</name>
    <dbReference type="NCBI Taxonomy" id="37921"/>
    <lineage>
        <taxon>Bacteria</taxon>
        <taxon>Bacillati</taxon>
        <taxon>Actinomycetota</taxon>
        <taxon>Actinomycetes</taxon>
        <taxon>Micrococcales</taxon>
        <taxon>Micrococcaceae</taxon>
        <taxon>Arthrobacter</taxon>
    </lineage>
</organism>
<reference evidence="3 4" key="1">
    <citation type="submission" date="2017-11" db="EMBL/GenBank/DDBJ databases">
        <title>Draft genome of Arthrobacter agilis strain UMCV2, a plant growth-promoting rhizobacterium and biocontrol capacity of phytopathogenic fungi.</title>
        <authorList>
            <person name="Martinez-Camara R."/>
            <person name="Santoyo G."/>
            <person name="Moreno-Hagelsieb G."/>
            <person name="Valencia-Cantero E."/>
        </authorList>
    </citation>
    <scope>NUCLEOTIDE SEQUENCE [LARGE SCALE GENOMIC DNA]</scope>
    <source>
        <strain evidence="3 4">UMCV2</strain>
    </source>
</reference>
<name>A0A2L0UH24_9MICC</name>
<evidence type="ECO:0000256" key="1">
    <source>
        <dbReference type="ARBA" id="ARBA00006817"/>
    </source>
</evidence>
<sequence>MSNPISIAAQPDQPFVDIVREFDAPRDLVFRAFTEPDLVRQWLGPHRITTEIVDFDAVTGGIYAYTHRDGEGNAYGFRGIFHTVIAPERIIQTFEFDGAPHHVSLESMTFEDLGDGRTRCSGRSVFLAVEARDAMISSGMETGVNEGYERLDDLLSSLSVAR</sequence>
<evidence type="ECO:0000313" key="4">
    <source>
        <dbReference type="Proteomes" id="UP000239187"/>
    </source>
</evidence>
<dbReference type="InterPro" id="IPR013538">
    <property type="entry name" value="ASHA1/2-like_C"/>
</dbReference>
<proteinExistence type="inferred from homology"/>
<dbReference type="EMBL" id="CP024915">
    <property type="protein sequence ID" value="AUZ88543.1"/>
    <property type="molecule type" value="Genomic_DNA"/>
</dbReference>
<feature type="domain" description="Activator of Hsp90 ATPase homologue 1/2-like C-terminal" evidence="2">
    <location>
        <begin position="23"/>
        <end position="155"/>
    </location>
</feature>
<dbReference type="RefSeq" id="WP_208739659.1">
    <property type="nucleotide sequence ID" value="NZ_CP024915.1"/>
</dbReference>
<dbReference type="AlphaFoldDB" id="A0A2L0UH24"/>
<dbReference type="Gene3D" id="3.30.530.20">
    <property type="match status" value="1"/>
</dbReference>
<evidence type="ECO:0000313" key="3">
    <source>
        <dbReference type="EMBL" id="AUZ88543.1"/>
    </source>
</evidence>
<dbReference type="InterPro" id="IPR023393">
    <property type="entry name" value="START-like_dom_sf"/>
</dbReference>
<dbReference type="CDD" id="cd07826">
    <property type="entry name" value="SRPBCC_CalC_Aha1-like_9"/>
    <property type="match status" value="1"/>
</dbReference>
<accession>A0A2L0UH24</accession>
<protein>
    <submittedName>
        <fullName evidence="3">Polyketide cyclase</fullName>
    </submittedName>
</protein>
<evidence type="ECO:0000259" key="2">
    <source>
        <dbReference type="Pfam" id="PF08327"/>
    </source>
</evidence>
<dbReference type="Proteomes" id="UP000239187">
    <property type="component" value="Chromosome"/>
</dbReference>
<dbReference type="Pfam" id="PF08327">
    <property type="entry name" value="AHSA1"/>
    <property type="match status" value="1"/>
</dbReference>
<gene>
    <name evidence="3" type="ORF">CVO76_13525</name>
</gene>